<keyword evidence="1" id="KW-0004">4Fe-4S</keyword>
<dbReference type="GO" id="GO:0097506">
    <property type="term" value="F:deaminated base DNA N-glycosylase activity"/>
    <property type="evidence" value="ECO:0007669"/>
    <property type="project" value="UniProtKB-ARBA"/>
</dbReference>
<dbReference type="SUPFAM" id="SSF52141">
    <property type="entry name" value="Uracil-DNA glycosylase-like"/>
    <property type="match status" value="1"/>
</dbReference>
<dbReference type="GO" id="GO:0046872">
    <property type="term" value="F:metal ion binding"/>
    <property type="evidence" value="ECO:0007669"/>
    <property type="project" value="UniProtKB-KW"/>
</dbReference>
<accession>A0A382S779</accession>
<dbReference type="Gene3D" id="3.40.470.10">
    <property type="entry name" value="Uracil-DNA glycosylase-like domain"/>
    <property type="match status" value="1"/>
</dbReference>
<dbReference type="PANTHER" id="PTHR33693:SF3">
    <property type="entry name" value="TYPE-5 URACIL-DNA GLYCOSYLASE"/>
    <property type="match status" value="1"/>
</dbReference>
<name>A0A382S779_9ZZZZ</name>
<organism evidence="9">
    <name type="scientific">marine metagenome</name>
    <dbReference type="NCBI Taxonomy" id="408172"/>
    <lineage>
        <taxon>unclassified sequences</taxon>
        <taxon>metagenomes</taxon>
        <taxon>ecological metagenomes</taxon>
    </lineage>
</organism>
<dbReference type="GO" id="GO:0051539">
    <property type="term" value="F:4 iron, 4 sulfur cluster binding"/>
    <property type="evidence" value="ECO:0007669"/>
    <property type="project" value="UniProtKB-KW"/>
</dbReference>
<keyword evidence="6" id="KW-0411">Iron-sulfur</keyword>
<dbReference type="InterPro" id="IPR036895">
    <property type="entry name" value="Uracil-DNA_glycosylase-like_sf"/>
</dbReference>
<evidence type="ECO:0000256" key="2">
    <source>
        <dbReference type="ARBA" id="ARBA00022723"/>
    </source>
</evidence>
<sequence>MTTSLTKLNEKIITCRKCPRLVNFRKKIATEKRKQYMNQIYWGRPITGYGDIKAQLLMIGLAPAAHGGNRTGRVFTGDQSSDFLFKCLFSSGLSNQPSSTY</sequence>
<evidence type="ECO:0000256" key="7">
    <source>
        <dbReference type="ARBA" id="ARBA00023204"/>
    </source>
</evidence>
<evidence type="ECO:0000256" key="1">
    <source>
        <dbReference type="ARBA" id="ARBA00022485"/>
    </source>
</evidence>
<dbReference type="InterPro" id="IPR051536">
    <property type="entry name" value="UDG_Type-4/5"/>
</dbReference>
<evidence type="ECO:0000256" key="4">
    <source>
        <dbReference type="ARBA" id="ARBA00022801"/>
    </source>
</evidence>
<dbReference type="InterPro" id="IPR005122">
    <property type="entry name" value="Uracil-DNA_glycosylase-like"/>
</dbReference>
<dbReference type="EMBL" id="UINC01126942">
    <property type="protein sequence ID" value="SVD05743.1"/>
    <property type="molecule type" value="Genomic_DNA"/>
</dbReference>
<keyword evidence="2" id="KW-0479">Metal-binding</keyword>
<feature type="non-terminal residue" evidence="9">
    <location>
        <position position="101"/>
    </location>
</feature>
<reference evidence="9" key="1">
    <citation type="submission" date="2018-05" db="EMBL/GenBank/DDBJ databases">
        <authorList>
            <person name="Lanie J.A."/>
            <person name="Ng W.-L."/>
            <person name="Kazmierczak K.M."/>
            <person name="Andrzejewski T.M."/>
            <person name="Davidsen T.M."/>
            <person name="Wayne K.J."/>
            <person name="Tettelin H."/>
            <person name="Glass J.I."/>
            <person name="Rusch D."/>
            <person name="Podicherti R."/>
            <person name="Tsui H.-C.T."/>
            <person name="Winkler M.E."/>
        </authorList>
    </citation>
    <scope>NUCLEOTIDE SEQUENCE</scope>
</reference>
<gene>
    <name evidence="9" type="ORF">METZ01_LOCUS358597</name>
</gene>
<protein>
    <recommendedName>
        <fullName evidence="8">Uracil-DNA glycosylase-like domain-containing protein</fullName>
    </recommendedName>
</protein>
<keyword evidence="3" id="KW-0227">DNA damage</keyword>
<keyword evidence="7" id="KW-0234">DNA repair</keyword>
<dbReference type="PANTHER" id="PTHR33693">
    <property type="entry name" value="TYPE-5 URACIL-DNA GLYCOSYLASE"/>
    <property type="match status" value="1"/>
</dbReference>
<evidence type="ECO:0000256" key="3">
    <source>
        <dbReference type="ARBA" id="ARBA00022763"/>
    </source>
</evidence>
<dbReference type="GO" id="GO:0006281">
    <property type="term" value="P:DNA repair"/>
    <property type="evidence" value="ECO:0007669"/>
    <property type="project" value="UniProtKB-KW"/>
</dbReference>
<proteinExistence type="predicted"/>
<evidence type="ECO:0000256" key="5">
    <source>
        <dbReference type="ARBA" id="ARBA00023004"/>
    </source>
</evidence>
<dbReference type="Pfam" id="PF03167">
    <property type="entry name" value="UDG"/>
    <property type="match status" value="1"/>
</dbReference>
<keyword evidence="5" id="KW-0408">Iron</keyword>
<dbReference type="AlphaFoldDB" id="A0A382S779"/>
<evidence type="ECO:0000256" key="6">
    <source>
        <dbReference type="ARBA" id="ARBA00023014"/>
    </source>
</evidence>
<evidence type="ECO:0000259" key="8">
    <source>
        <dbReference type="Pfam" id="PF03167"/>
    </source>
</evidence>
<evidence type="ECO:0000313" key="9">
    <source>
        <dbReference type="EMBL" id="SVD05743.1"/>
    </source>
</evidence>
<keyword evidence="4" id="KW-0378">Hydrolase</keyword>
<feature type="domain" description="Uracil-DNA glycosylase-like" evidence="8">
    <location>
        <begin position="48"/>
        <end position="96"/>
    </location>
</feature>